<comment type="caution">
    <text evidence="1">The sequence shown here is derived from an EMBL/GenBank/DDBJ whole genome shotgun (WGS) entry which is preliminary data.</text>
</comment>
<dbReference type="EMBL" id="ATHJ01000094">
    <property type="protein sequence ID" value="EPR38857.1"/>
    <property type="molecule type" value="Genomic_DNA"/>
</dbReference>
<evidence type="ECO:0000313" key="1">
    <source>
        <dbReference type="EMBL" id="EPR38857.1"/>
    </source>
</evidence>
<protein>
    <submittedName>
        <fullName evidence="1">Uncharacterized protein</fullName>
    </submittedName>
</protein>
<evidence type="ECO:0000313" key="2">
    <source>
        <dbReference type="Proteomes" id="UP000014977"/>
    </source>
</evidence>
<sequence>MQAEINIPNTLDEVTGRVVSIVAQSYMRYRKGRQLPPIPRIRMETITYQEIQEGAMRHRHFPYQYTQRP</sequence>
<keyword evidence="2" id="KW-1185">Reference proteome</keyword>
<dbReference type="RefSeq" id="WP_020876929.1">
    <property type="nucleotide sequence ID" value="NZ_ATHJ01000094.1"/>
</dbReference>
<accession>S7TNT4</accession>
<organism evidence="1 2">
    <name type="scientific">Desulfococcus multivorans DSM 2059</name>
    <dbReference type="NCBI Taxonomy" id="1121405"/>
    <lineage>
        <taxon>Bacteria</taxon>
        <taxon>Pseudomonadati</taxon>
        <taxon>Thermodesulfobacteriota</taxon>
        <taxon>Desulfobacteria</taxon>
        <taxon>Desulfobacterales</taxon>
        <taxon>Desulfococcaceae</taxon>
        <taxon>Desulfococcus</taxon>
    </lineage>
</organism>
<dbReference type="AlphaFoldDB" id="S7TNT4"/>
<name>S7TNT4_DESML</name>
<proteinExistence type="predicted"/>
<reference evidence="1 2" key="1">
    <citation type="journal article" date="2013" name="Genome Announc.">
        <title>Draft genome sequences for three mercury-methylating, sulfate-reducing bacteria.</title>
        <authorList>
            <person name="Brown S.D."/>
            <person name="Hurt R.A.Jr."/>
            <person name="Gilmour C.C."/>
            <person name="Elias D.A."/>
        </authorList>
    </citation>
    <scope>NUCLEOTIDE SEQUENCE [LARGE SCALE GENOMIC DNA]</scope>
    <source>
        <strain evidence="1 2">DSM 2059</strain>
    </source>
</reference>
<dbReference type="Proteomes" id="UP000014977">
    <property type="component" value="Unassembled WGS sequence"/>
</dbReference>
<gene>
    <name evidence="1" type="ORF">dsmv_0267</name>
</gene>
<dbReference type="OrthoDB" id="9810300at2"/>